<dbReference type="Proteomes" id="UP000178017">
    <property type="component" value="Unassembled WGS sequence"/>
</dbReference>
<evidence type="ECO:0000313" key="4">
    <source>
        <dbReference type="Proteomes" id="UP000178017"/>
    </source>
</evidence>
<reference evidence="3 4" key="1">
    <citation type="journal article" date="2016" name="Nat. Commun.">
        <title>Thousands of microbial genomes shed light on interconnected biogeochemical processes in an aquifer system.</title>
        <authorList>
            <person name="Anantharaman K."/>
            <person name="Brown C.T."/>
            <person name="Hug L.A."/>
            <person name="Sharon I."/>
            <person name="Castelle C.J."/>
            <person name="Probst A.J."/>
            <person name="Thomas B.C."/>
            <person name="Singh A."/>
            <person name="Wilkins M.J."/>
            <person name="Karaoz U."/>
            <person name="Brodie E.L."/>
            <person name="Williams K.H."/>
            <person name="Hubbard S.S."/>
            <person name="Banfield J.F."/>
        </authorList>
    </citation>
    <scope>NUCLEOTIDE SEQUENCE [LARGE SCALE GENOMIC DNA]</scope>
</reference>
<sequence length="338" mass="38429">MNNKFLEYIQGDQKILVISSDPLDLDCLGSGLVLKKYLESLNKEVMLMFPRKLTEQEKQANNFLPYFDEIIEQDSREILSKRNADTLIFLDGSSLTQYYDTDETKENPPNLEIYPKRIHIDHHSSRTEELGKLIIHDPQASSTMEVLLDQVVNPSFLDDKTATLAYVAIMGDTGNFQWAFTDKTLMLAAKLIQLGADNKTLIHKMFSSKSKDYLFLLSWIIQNLEFSDEVKTIFLDLSFEQIKKSGFNEDQQKMIKNIFNSEISTSIEGYDRGIVLREKNHGRVSVSCRGSKNNLINLPEELSKIGGIGGGHFNACGFEFQGKSTGEVKKDIIEAFKK</sequence>
<dbReference type="Gene3D" id="3.10.310.30">
    <property type="match status" value="1"/>
</dbReference>
<accession>A0A1F5MJL6</accession>
<organism evidence="3 4">
    <name type="scientific">Candidatus Daviesbacteria bacterium RIFCSPLOWO2_01_FULL_40_24</name>
    <dbReference type="NCBI Taxonomy" id="1797787"/>
    <lineage>
        <taxon>Bacteria</taxon>
        <taxon>Candidatus Daviesiibacteriota</taxon>
    </lineage>
</organism>
<dbReference type="PANTHER" id="PTHR47618">
    <property type="entry name" value="BIFUNCTIONAL OLIGORIBONUCLEASE AND PAP PHOSPHATASE NRNA"/>
    <property type="match status" value="1"/>
</dbReference>
<dbReference type="InterPro" id="IPR001667">
    <property type="entry name" value="DDH_dom"/>
</dbReference>
<dbReference type="Gene3D" id="3.90.1640.10">
    <property type="entry name" value="inorganic pyrophosphatase (n-terminal core)"/>
    <property type="match status" value="1"/>
</dbReference>
<dbReference type="InterPro" id="IPR003156">
    <property type="entry name" value="DHHA1_dom"/>
</dbReference>
<protein>
    <submittedName>
        <fullName evidence="3">Uncharacterized protein</fullName>
    </submittedName>
</protein>
<proteinExistence type="predicted"/>
<evidence type="ECO:0000259" key="2">
    <source>
        <dbReference type="Pfam" id="PF02272"/>
    </source>
</evidence>
<dbReference type="AlphaFoldDB" id="A0A1F5MJL6"/>
<gene>
    <name evidence="3" type="ORF">A3B49_02065</name>
</gene>
<feature type="domain" description="DDH" evidence="1">
    <location>
        <begin position="14"/>
        <end position="169"/>
    </location>
</feature>
<feature type="domain" description="DHHA1" evidence="2">
    <location>
        <begin position="269"/>
        <end position="337"/>
    </location>
</feature>
<dbReference type="PANTHER" id="PTHR47618:SF1">
    <property type="entry name" value="BIFUNCTIONAL OLIGORIBONUCLEASE AND PAP PHOSPHATASE NRNA"/>
    <property type="match status" value="1"/>
</dbReference>
<name>A0A1F5MJL6_9BACT</name>
<dbReference type="Pfam" id="PF01368">
    <property type="entry name" value="DHH"/>
    <property type="match status" value="1"/>
</dbReference>
<dbReference type="GO" id="GO:0003676">
    <property type="term" value="F:nucleic acid binding"/>
    <property type="evidence" value="ECO:0007669"/>
    <property type="project" value="InterPro"/>
</dbReference>
<evidence type="ECO:0000259" key="1">
    <source>
        <dbReference type="Pfam" id="PF01368"/>
    </source>
</evidence>
<dbReference type="InterPro" id="IPR051319">
    <property type="entry name" value="Oligoribo/pAp-PDE_c-di-AMP_PDE"/>
</dbReference>
<evidence type="ECO:0000313" key="3">
    <source>
        <dbReference type="EMBL" id="OGE65576.1"/>
    </source>
</evidence>
<dbReference type="InterPro" id="IPR038763">
    <property type="entry name" value="DHH_sf"/>
</dbReference>
<dbReference type="SUPFAM" id="SSF64182">
    <property type="entry name" value="DHH phosphoesterases"/>
    <property type="match status" value="1"/>
</dbReference>
<dbReference type="EMBL" id="MFDO01000016">
    <property type="protein sequence ID" value="OGE65576.1"/>
    <property type="molecule type" value="Genomic_DNA"/>
</dbReference>
<comment type="caution">
    <text evidence="3">The sequence shown here is derived from an EMBL/GenBank/DDBJ whole genome shotgun (WGS) entry which is preliminary data.</text>
</comment>
<dbReference type="Pfam" id="PF02272">
    <property type="entry name" value="DHHA1"/>
    <property type="match status" value="1"/>
</dbReference>